<dbReference type="Proteomes" id="UP001589608">
    <property type="component" value="Unassembled WGS sequence"/>
</dbReference>
<evidence type="ECO:0000256" key="1">
    <source>
        <dbReference type="SAM" id="MobiDB-lite"/>
    </source>
</evidence>
<evidence type="ECO:0000313" key="3">
    <source>
        <dbReference type="Proteomes" id="UP001589608"/>
    </source>
</evidence>
<gene>
    <name evidence="2" type="ORF">ACFFTR_41340</name>
</gene>
<reference evidence="2 3" key="1">
    <citation type="submission" date="2024-09" db="EMBL/GenBank/DDBJ databases">
        <authorList>
            <person name="Sun Q."/>
            <person name="Mori K."/>
        </authorList>
    </citation>
    <scope>NUCLEOTIDE SEQUENCE [LARGE SCALE GENOMIC DNA]</scope>
    <source>
        <strain evidence="2 3">JCM 3307</strain>
    </source>
</reference>
<comment type="caution">
    <text evidence="2">The sequence shown here is derived from an EMBL/GenBank/DDBJ whole genome shotgun (WGS) entry which is preliminary data.</text>
</comment>
<protein>
    <submittedName>
        <fullName evidence="2">Uncharacterized protein</fullName>
    </submittedName>
</protein>
<organism evidence="2 3">
    <name type="scientific">Dactylosporangium vinaceum</name>
    <dbReference type="NCBI Taxonomy" id="53362"/>
    <lineage>
        <taxon>Bacteria</taxon>
        <taxon>Bacillati</taxon>
        <taxon>Actinomycetota</taxon>
        <taxon>Actinomycetes</taxon>
        <taxon>Micromonosporales</taxon>
        <taxon>Micromonosporaceae</taxon>
        <taxon>Dactylosporangium</taxon>
    </lineage>
</organism>
<accession>A0ABV5ML22</accession>
<name>A0ABV5ML22_9ACTN</name>
<proteinExistence type="predicted"/>
<evidence type="ECO:0000313" key="2">
    <source>
        <dbReference type="EMBL" id="MFB9449562.1"/>
    </source>
</evidence>
<feature type="compositionally biased region" description="Basic and acidic residues" evidence="1">
    <location>
        <begin position="1"/>
        <end position="12"/>
    </location>
</feature>
<feature type="compositionally biased region" description="Low complexity" evidence="1">
    <location>
        <begin position="43"/>
        <end position="58"/>
    </location>
</feature>
<dbReference type="RefSeq" id="WP_223094616.1">
    <property type="nucleotide sequence ID" value="NZ_CP061913.1"/>
</dbReference>
<keyword evidence="3" id="KW-1185">Reference proteome</keyword>
<feature type="region of interest" description="Disordered" evidence="1">
    <location>
        <begin position="1"/>
        <end position="58"/>
    </location>
</feature>
<sequence length="58" mass="5997">MDGRGSGRDRSGGEGADPVEAGVERLVAVVDDEQATTRRRPASSRSANGSSTRYTSAS</sequence>
<dbReference type="EMBL" id="JBHMCA010000067">
    <property type="protein sequence ID" value="MFB9449562.1"/>
    <property type="molecule type" value="Genomic_DNA"/>
</dbReference>